<accession>C8ZD90</accession>
<reference evidence="1" key="1">
    <citation type="journal article" date="2009" name="Proc. Natl. Acad. Sci. U.S.A.">
        <title>Eukaryote-to-eukaryote gene transfer events revealed by the genome sequence of the wine yeast Saccharomyces cerevisiae EC1118.</title>
        <authorList>
            <person name="Novo M."/>
            <person name="Bigey F."/>
            <person name="Beyne E."/>
            <person name="Galeote V."/>
            <person name="Gavory F."/>
            <person name="Mallet S."/>
            <person name="Cambot B."/>
            <person name="Legras J.L."/>
            <person name="Wincker P."/>
            <person name="Casaregola S."/>
            <person name="Dequin S."/>
        </authorList>
    </citation>
    <scope>NUCLEOTIDE SEQUENCE [LARGE SCALE GENOMIC DNA]</scope>
    <source>
        <strain evidence="1">Lalvin EC1118</strain>
        <strain>Lalvin EC1118 / Prise de mousse</strain>
    </source>
</reference>
<dbReference type="EMBL" id="FN393078">
    <property type="protein sequence ID" value="CAY81356.1"/>
    <property type="molecule type" value="Genomic_DNA"/>
</dbReference>
<name>C8ZD90_YEAS8</name>
<gene>
    <name evidence="1" type="ORF">EC1118_1L10_2036g</name>
</gene>
<proteinExistence type="predicted"/>
<evidence type="ECO:0000313" key="1">
    <source>
        <dbReference type="EMBL" id="CAY81356.1"/>
    </source>
</evidence>
<dbReference type="HOGENOM" id="CLU_3385029_0_0_1"/>
<dbReference type="AlphaFoldDB" id="C8ZD90"/>
<protein>
    <submittedName>
        <fullName evidence="1">EC1118_1L10_2036p</fullName>
    </submittedName>
</protein>
<sequence>MLFLLKSRKEGKEKVSIYSVYCFFLRKENGEDE</sequence>
<organism evidence="1">
    <name type="scientific">Saccharomyces cerevisiae (strain Lalvin EC1118 / Prise de mousse)</name>
    <name type="common">Baker's yeast</name>
    <dbReference type="NCBI Taxonomy" id="643680"/>
    <lineage>
        <taxon>Eukaryota</taxon>
        <taxon>Fungi</taxon>
        <taxon>Dikarya</taxon>
        <taxon>Ascomycota</taxon>
        <taxon>Saccharomycotina</taxon>
        <taxon>Saccharomycetes</taxon>
        <taxon>Saccharomycetales</taxon>
        <taxon>Saccharomycetaceae</taxon>
        <taxon>Saccharomyces</taxon>
    </lineage>
</organism>